<keyword evidence="17" id="KW-1185">Reference proteome</keyword>
<feature type="transmembrane region" description="Helical" evidence="14">
    <location>
        <begin position="146"/>
        <end position="170"/>
    </location>
</feature>
<organism evidence="16 17">
    <name type="scientific">Allocatelliglobosispora scoriae</name>
    <dbReference type="NCBI Taxonomy" id="643052"/>
    <lineage>
        <taxon>Bacteria</taxon>
        <taxon>Bacillati</taxon>
        <taxon>Actinomycetota</taxon>
        <taxon>Actinomycetes</taxon>
        <taxon>Micromonosporales</taxon>
        <taxon>Micromonosporaceae</taxon>
        <taxon>Allocatelliglobosispora</taxon>
    </lineage>
</organism>
<evidence type="ECO:0000256" key="9">
    <source>
        <dbReference type="ARBA" id="ARBA00022833"/>
    </source>
</evidence>
<dbReference type="InterPro" id="IPR052348">
    <property type="entry name" value="Metallopeptidase_M50B"/>
</dbReference>
<keyword evidence="12 14" id="KW-0472">Membrane</keyword>
<evidence type="ECO:0000256" key="3">
    <source>
        <dbReference type="ARBA" id="ARBA00007931"/>
    </source>
</evidence>
<keyword evidence="4" id="KW-1003">Cell membrane</keyword>
<evidence type="ECO:0000256" key="7">
    <source>
        <dbReference type="ARBA" id="ARBA00022723"/>
    </source>
</evidence>
<evidence type="ECO:0000256" key="12">
    <source>
        <dbReference type="ARBA" id="ARBA00023136"/>
    </source>
</evidence>
<dbReference type="PANTHER" id="PTHR35864">
    <property type="entry name" value="ZINC METALLOPROTEASE MJ0611-RELATED"/>
    <property type="match status" value="1"/>
</dbReference>
<dbReference type="InterPro" id="IPR044537">
    <property type="entry name" value="Rip2-like"/>
</dbReference>
<dbReference type="RefSeq" id="WP_184835117.1">
    <property type="nucleotide sequence ID" value="NZ_JACHMN010000002.1"/>
</dbReference>
<keyword evidence="11" id="KW-0482">Metalloprotease</keyword>
<feature type="domain" description="Peptidase M50" evidence="15">
    <location>
        <begin position="107"/>
        <end position="279"/>
    </location>
</feature>
<dbReference type="EMBL" id="JACHMN010000002">
    <property type="protein sequence ID" value="MBB5868870.1"/>
    <property type="molecule type" value="Genomic_DNA"/>
</dbReference>
<evidence type="ECO:0000256" key="14">
    <source>
        <dbReference type="SAM" id="Phobius"/>
    </source>
</evidence>
<evidence type="ECO:0000313" key="17">
    <source>
        <dbReference type="Proteomes" id="UP000587527"/>
    </source>
</evidence>
<evidence type="ECO:0000256" key="2">
    <source>
        <dbReference type="ARBA" id="ARBA00004651"/>
    </source>
</evidence>
<dbReference type="GO" id="GO:0006508">
    <property type="term" value="P:proteolysis"/>
    <property type="evidence" value="ECO:0007669"/>
    <property type="project" value="UniProtKB-KW"/>
</dbReference>
<gene>
    <name evidence="16" type="ORF">F4553_002249</name>
</gene>
<keyword evidence="10 14" id="KW-1133">Transmembrane helix</keyword>
<keyword evidence="7" id="KW-0479">Metal-binding</keyword>
<evidence type="ECO:0000256" key="5">
    <source>
        <dbReference type="ARBA" id="ARBA00022670"/>
    </source>
</evidence>
<keyword evidence="9" id="KW-0862">Zinc</keyword>
<accession>A0A841BPX3</accession>
<evidence type="ECO:0000313" key="16">
    <source>
        <dbReference type="EMBL" id="MBB5868870.1"/>
    </source>
</evidence>
<dbReference type="GO" id="GO:0008237">
    <property type="term" value="F:metallopeptidase activity"/>
    <property type="evidence" value="ECO:0007669"/>
    <property type="project" value="UniProtKB-KW"/>
</dbReference>
<dbReference type="GO" id="GO:0046872">
    <property type="term" value="F:metal ion binding"/>
    <property type="evidence" value="ECO:0007669"/>
    <property type="project" value="UniProtKB-KW"/>
</dbReference>
<comment type="subcellular location">
    <subcellularLocation>
        <location evidence="2">Cell membrane</location>
        <topology evidence="2">Multi-pass membrane protein</topology>
    </subcellularLocation>
</comment>
<dbReference type="Pfam" id="PF02163">
    <property type="entry name" value="Peptidase_M50"/>
    <property type="match status" value="1"/>
</dbReference>
<feature type="transmembrane region" description="Helical" evidence="14">
    <location>
        <begin position="68"/>
        <end position="89"/>
    </location>
</feature>
<comment type="caution">
    <text evidence="16">The sequence shown here is derived from an EMBL/GenBank/DDBJ whole genome shotgun (WGS) entry which is preliminary data.</text>
</comment>
<dbReference type="InterPro" id="IPR008915">
    <property type="entry name" value="Peptidase_M50"/>
</dbReference>
<evidence type="ECO:0000256" key="6">
    <source>
        <dbReference type="ARBA" id="ARBA00022692"/>
    </source>
</evidence>
<feature type="transmembrane region" description="Helical" evidence="14">
    <location>
        <begin position="182"/>
        <end position="207"/>
    </location>
</feature>
<proteinExistence type="inferred from homology"/>
<feature type="compositionally biased region" description="Low complexity" evidence="13">
    <location>
        <begin position="48"/>
        <end position="62"/>
    </location>
</feature>
<comment type="cofactor">
    <cofactor evidence="1">
        <name>Zn(2+)</name>
        <dbReference type="ChEBI" id="CHEBI:29105"/>
    </cofactor>
</comment>
<reference evidence="16 17" key="1">
    <citation type="submission" date="2020-08" db="EMBL/GenBank/DDBJ databases">
        <title>Sequencing the genomes of 1000 actinobacteria strains.</title>
        <authorList>
            <person name="Klenk H.-P."/>
        </authorList>
    </citation>
    <scope>NUCLEOTIDE SEQUENCE [LARGE SCALE GENOMIC DNA]</scope>
    <source>
        <strain evidence="16 17">DSM 45362</strain>
    </source>
</reference>
<evidence type="ECO:0000256" key="8">
    <source>
        <dbReference type="ARBA" id="ARBA00022801"/>
    </source>
</evidence>
<evidence type="ECO:0000256" key="10">
    <source>
        <dbReference type="ARBA" id="ARBA00022989"/>
    </source>
</evidence>
<dbReference type="AlphaFoldDB" id="A0A841BPX3"/>
<comment type="similarity">
    <text evidence="3">Belongs to the peptidase M50B family.</text>
</comment>
<keyword evidence="5 16" id="KW-0645">Protease</keyword>
<dbReference type="Proteomes" id="UP000587527">
    <property type="component" value="Unassembled WGS sequence"/>
</dbReference>
<evidence type="ECO:0000259" key="15">
    <source>
        <dbReference type="Pfam" id="PF02163"/>
    </source>
</evidence>
<feature type="region of interest" description="Disordered" evidence="13">
    <location>
        <begin position="26"/>
        <end position="62"/>
    </location>
</feature>
<dbReference type="CDD" id="cd06158">
    <property type="entry name" value="S2P-M50_like_1"/>
    <property type="match status" value="1"/>
</dbReference>
<keyword evidence="6 14" id="KW-0812">Transmembrane</keyword>
<evidence type="ECO:0000256" key="13">
    <source>
        <dbReference type="SAM" id="MobiDB-lite"/>
    </source>
</evidence>
<feature type="transmembrane region" description="Helical" evidence="14">
    <location>
        <begin position="227"/>
        <end position="246"/>
    </location>
</feature>
<feature type="transmembrane region" description="Helical" evidence="14">
    <location>
        <begin position="267"/>
        <end position="284"/>
    </location>
</feature>
<name>A0A841BPX3_9ACTN</name>
<dbReference type="GO" id="GO:0005886">
    <property type="term" value="C:plasma membrane"/>
    <property type="evidence" value="ECO:0007669"/>
    <property type="project" value="UniProtKB-SubCell"/>
</dbReference>
<protein>
    <submittedName>
        <fullName evidence="16">Zn-dependent protease</fullName>
    </submittedName>
</protein>
<evidence type="ECO:0000256" key="1">
    <source>
        <dbReference type="ARBA" id="ARBA00001947"/>
    </source>
</evidence>
<feature type="transmembrane region" description="Helical" evidence="14">
    <location>
        <begin position="96"/>
        <end position="115"/>
    </location>
</feature>
<evidence type="ECO:0000256" key="11">
    <source>
        <dbReference type="ARBA" id="ARBA00023049"/>
    </source>
</evidence>
<dbReference type="PANTHER" id="PTHR35864:SF1">
    <property type="entry name" value="ZINC METALLOPROTEASE YWHC-RELATED"/>
    <property type="match status" value="1"/>
</dbReference>
<keyword evidence="8" id="KW-0378">Hydrolase</keyword>
<evidence type="ECO:0000256" key="4">
    <source>
        <dbReference type="ARBA" id="ARBA00022475"/>
    </source>
</evidence>
<sequence length="321" mass="34910">MGTGSNDDNPLDRLAAEEDWSKRVRDAERDVARDRRKARVWRPVSQPRSARSGFAGRSSVGRPARTGGISPIFIALVVITAVSGVTLWLDLGPASASVFVFVLGGWLITLCLHEFSHALTAHRSGDDTVAGKGYLRLDPRKYGHPILTFVIPLVFLLLGGIPLPGGAVMIESHRLRNRFRDALVSAAGPAINIIAAVILLAAVSIGGPEAIYDVTEPHAPFWSALTFLAYLQVATAILNLLPVPGLDGYGIIEPYLPASARRIGNQIRPYGLIVVFVLLYLPVARDAFSSVSYWILDTGGAPINGDYYGYELFRFWSGWFK</sequence>